<dbReference type="EMBL" id="BK032556">
    <property type="protein sequence ID" value="DAF47552.1"/>
    <property type="molecule type" value="Genomic_DNA"/>
</dbReference>
<sequence length="80" mass="8953">MVTVLIYARSNAQKANAYIDIGLKLPVGHRTTFPFFVPYRDDLNIRELQLVVNTDGTINPFVTTIGNFNVMASFSFVANN</sequence>
<organism evidence="1">
    <name type="scientific">Myoviridae sp. ctlD98</name>
    <dbReference type="NCBI Taxonomy" id="2827705"/>
    <lineage>
        <taxon>Viruses</taxon>
        <taxon>Duplodnaviria</taxon>
        <taxon>Heunggongvirae</taxon>
        <taxon>Uroviricota</taxon>
        <taxon>Caudoviricetes</taxon>
    </lineage>
</organism>
<accession>A0A8S5S9G1</accession>
<proteinExistence type="predicted"/>
<name>A0A8S5S9G1_9CAUD</name>
<evidence type="ECO:0000313" key="1">
    <source>
        <dbReference type="EMBL" id="DAF47552.1"/>
    </source>
</evidence>
<protein>
    <submittedName>
        <fullName evidence="1">Uncharacterized protein</fullName>
    </submittedName>
</protein>
<reference evidence="1" key="1">
    <citation type="journal article" date="2021" name="Proc. Natl. Acad. Sci. U.S.A.">
        <title>A Catalog of Tens of Thousands of Viruses from Human Metagenomes Reveals Hidden Associations with Chronic Diseases.</title>
        <authorList>
            <person name="Tisza M.J."/>
            <person name="Buck C.B."/>
        </authorList>
    </citation>
    <scope>NUCLEOTIDE SEQUENCE</scope>
    <source>
        <strain evidence="1">CtlD98</strain>
    </source>
</reference>